<reference evidence="1 2" key="1">
    <citation type="submission" date="2021-06" db="EMBL/GenBank/DDBJ databases">
        <authorList>
            <person name="Palmer J.M."/>
        </authorList>
    </citation>
    <scope>NUCLEOTIDE SEQUENCE [LARGE SCALE GENOMIC DNA]</scope>
    <source>
        <strain evidence="2">if_2019</strain>
        <tissue evidence="1">Muscle</tissue>
    </source>
</reference>
<protein>
    <submittedName>
        <fullName evidence="1">Uncharacterized protein</fullName>
    </submittedName>
</protein>
<organism evidence="1 2">
    <name type="scientific">Ilyodon furcidens</name>
    <name type="common">goldbreast splitfin</name>
    <dbReference type="NCBI Taxonomy" id="33524"/>
    <lineage>
        <taxon>Eukaryota</taxon>
        <taxon>Metazoa</taxon>
        <taxon>Chordata</taxon>
        <taxon>Craniata</taxon>
        <taxon>Vertebrata</taxon>
        <taxon>Euteleostomi</taxon>
        <taxon>Actinopterygii</taxon>
        <taxon>Neopterygii</taxon>
        <taxon>Teleostei</taxon>
        <taxon>Neoteleostei</taxon>
        <taxon>Acanthomorphata</taxon>
        <taxon>Ovalentaria</taxon>
        <taxon>Atherinomorphae</taxon>
        <taxon>Cyprinodontiformes</taxon>
        <taxon>Goodeidae</taxon>
        <taxon>Ilyodon</taxon>
    </lineage>
</organism>
<evidence type="ECO:0000313" key="2">
    <source>
        <dbReference type="Proteomes" id="UP001482620"/>
    </source>
</evidence>
<gene>
    <name evidence="1" type="ORF">ILYODFUR_028339</name>
</gene>
<dbReference type="Proteomes" id="UP001482620">
    <property type="component" value="Unassembled WGS sequence"/>
</dbReference>
<proteinExistence type="predicted"/>
<comment type="caution">
    <text evidence="1">The sequence shown here is derived from an EMBL/GenBank/DDBJ whole genome shotgun (WGS) entry which is preliminary data.</text>
</comment>
<dbReference type="EMBL" id="JAHRIQ010096542">
    <property type="protein sequence ID" value="MEQ2253076.1"/>
    <property type="molecule type" value="Genomic_DNA"/>
</dbReference>
<keyword evidence="2" id="KW-1185">Reference proteome</keyword>
<evidence type="ECO:0000313" key="1">
    <source>
        <dbReference type="EMBL" id="MEQ2253076.1"/>
    </source>
</evidence>
<sequence length="112" mass="12814">MRVEDSMKDYLSSGLEPITNKSQDISPVVKFATLHSTSFQHNIAVRDPLLNAHKPDHGKMHTELIKRAQPVIAHYAKDPLRFDVDNIINSKELDIIRQIEYFICKLDAEITS</sequence>
<accession>A0ABV0V7J0</accession>
<name>A0ABV0V7J0_9TELE</name>